<evidence type="ECO:0000256" key="1">
    <source>
        <dbReference type="SAM" id="MobiDB-lite"/>
    </source>
</evidence>
<evidence type="ECO:0000313" key="3">
    <source>
        <dbReference type="Proteomes" id="UP000799436"/>
    </source>
</evidence>
<dbReference type="AlphaFoldDB" id="A0A6G1LL62"/>
<organism evidence="2 3">
    <name type="scientific">Teratosphaeria nubilosa</name>
    <dbReference type="NCBI Taxonomy" id="161662"/>
    <lineage>
        <taxon>Eukaryota</taxon>
        <taxon>Fungi</taxon>
        <taxon>Dikarya</taxon>
        <taxon>Ascomycota</taxon>
        <taxon>Pezizomycotina</taxon>
        <taxon>Dothideomycetes</taxon>
        <taxon>Dothideomycetidae</taxon>
        <taxon>Mycosphaerellales</taxon>
        <taxon>Teratosphaeriaceae</taxon>
        <taxon>Teratosphaeria</taxon>
    </lineage>
</organism>
<feature type="region of interest" description="Disordered" evidence="1">
    <location>
        <begin position="119"/>
        <end position="156"/>
    </location>
</feature>
<dbReference type="EMBL" id="ML995810">
    <property type="protein sequence ID" value="KAF2773681.1"/>
    <property type="molecule type" value="Genomic_DNA"/>
</dbReference>
<dbReference type="Proteomes" id="UP000799436">
    <property type="component" value="Unassembled WGS sequence"/>
</dbReference>
<accession>A0A6G1LL62</accession>
<name>A0A6G1LL62_9PEZI</name>
<sequence length="156" mass="17352">MTAANAVSCLTISLDHPIESLTTPTLFMRRAACQPGAPATLQIPEMLVSLMLRRETPWQANNKHYTSVVHLPSCLLSRITTNSATMQLITILPILLTSVAHLTAAQRFMAYETENGKDNPIWETYSGPRPNLDANKVPRDYVRKSRSNSKRTTTSI</sequence>
<keyword evidence="3" id="KW-1185">Reference proteome</keyword>
<gene>
    <name evidence="2" type="ORF">EJ03DRAFT_323633</name>
</gene>
<protein>
    <submittedName>
        <fullName evidence="2">Uncharacterized protein</fullName>
    </submittedName>
</protein>
<proteinExistence type="predicted"/>
<evidence type="ECO:0000313" key="2">
    <source>
        <dbReference type="EMBL" id="KAF2773681.1"/>
    </source>
</evidence>
<reference evidence="2" key="1">
    <citation type="journal article" date="2020" name="Stud. Mycol.">
        <title>101 Dothideomycetes genomes: a test case for predicting lifestyles and emergence of pathogens.</title>
        <authorList>
            <person name="Haridas S."/>
            <person name="Albert R."/>
            <person name="Binder M."/>
            <person name="Bloem J."/>
            <person name="Labutti K."/>
            <person name="Salamov A."/>
            <person name="Andreopoulos B."/>
            <person name="Baker S."/>
            <person name="Barry K."/>
            <person name="Bills G."/>
            <person name="Bluhm B."/>
            <person name="Cannon C."/>
            <person name="Castanera R."/>
            <person name="Culley D."/>
            <person name="Daum C."/>
            <person name="Ezra D."/>
            <person name="Gonzalez J."/>
            <person name="Henrissat B."/>
            <person name="Kuo A."/>
            <person name="Liang C."/>
            <person name="Lipzen A."/>
            <person name="Lutzoni F."/>
            <person name="Magnuson J."/>
            <person name="Mondo S."/>
            <person name="Nolan M."/>
            <person name="Ohm R."/>
            <person name="Pangilinan J."/>
            <person name="Park H.-J."/>
            <person name="Ramirez L."/>
            <person name="Alfaro M."/>
            <person name="Sun H."/>
            <person name="Tritt A."/>
            <person name="Yoshinaga Y."/>
            <person name="Zwiers L.-H."/>
            <person name="Turgeon B."/>
            <person name="Goodwin S."/>
            <person name="Spatafora J."/>
            <person name="Crous P."/>
            <person name="Grigoriev I."/>
        </authorList>
    </citation>
    <scope>NUCLEOTIDE SEQUENCE</scope>
    <source>
        <strain evidence="2">CBS 116005</strain>
    </source>
</reference>